<protein>
    <submittedName>
        <fullName evidence="2">Uncharacterized protein</fullName>
    </submittedName>
</protein>
<dbReference type="OrthoDB" id="4982568at2"/>
<feature type="signal peptide" evidence="1">
    <location>
        <begin position="1"/>
        <end position="22"/>
    </location>
</feature>
<dbReference type="PROSITE" id="PS51257">
    <property type="entry name" value="PROKAR_LIPOPROTEIN"/>
    <property type="match status" value="1"/>
</dbReference>
<evidence type="ECO:0000313" key="3">
    <source>
        <dbReference type="Proteomes" id="UP000316252"/>
    </source>
</evidence>
<dbReference type="EMBL" id="VHQG01000004">
    <property type="protein sequence ID" value="TPW74677.1"/>
    <property type="molecule type" value="Genomic_DNA"/>
</dbReference>
<feature type="chain" id="PRO_5039224062" evidence="1">
    <location>
        <begin position="23"/>
        <end position="140"/>
    </location>
</feature>
<dbReference type="Proteomes" id="UP000316252">
    <property type="component" value="Unassembled WGS sequence"/>
</dbReference>
<sequence>MVSTRRLTVAALSVATLSIALLAGCAGGQSKAEACASLKSVTEKTNSELSSASSDIATDPSKAADAIDTFKGEWQKATDKIQNADVKKSAQKAVNSLDDFSKALSDRTDDPTDTDTSALMDAATAAQEAFTDLGTVCSKA</sequence>
<gene>
    <name evidence="2" type="ORF">FJ657_13920</name>
</gene>
<evidence type="ECO:0000313" key="2">
    <source>
        <dbReference type="EMBL" id="TPW74677.1"/>
    </source>
</evidence>
<keyword evidence="3" id="KW-1185">Reference proteome</keyword>
<keyword evidence="1" id="KW-0732">Signal</keyword>
<name>A0A506XZL4_9MICO</name>
<accession>A0A506XZL4</accession>
<proteinExistence type="predicted"/>
<organism evidence="2 3">
    <name type="scientific">Schumannella soli</name>
    <dbReference type="NCBI Taxonomy" id="2590779"/>
    <lineage>
        <taxon>Bacteria</taxon>
        <taxon>Bacillati</taxon>
        <taxon>Actinomycetota</taxon>
        <taxon>Actinomycetes</taxon>
        <taxon>Micrococcales</taxon>
        <taxon>Microbacteriaceae</taxon>
        <taxon>Schumannella</taxon>
    </lineage>
</organism>
<dbReference type="RefSeq" id="WP_141164315.1">
    <property type="nucleotide sequence ID" value="NZ_VHQG01000004.1"/>
</dbReference>
<dbReference type="AlphaFoldDB" id="A0A506XZL4"/>
<evidence type="ECO:0000256" key="1">
    <source>
        <dbReference type="SAM" id="SignalP"/>
    </source>
</evidence>
<comment type="caution">
    <text evidence="2">The sequence shown here is derived from an EMBL/GenBank/DDBJ whole genome shotgun (WGS) entry which is preliminary data.</text>
</comment>
<reference evidence="2 3" key="1">
    <citation type="submission" date="2019-06" db="EMBL/GenBank/DDBJ databases">
        <authorList>
            <person name="Li F."/>
        </authorList>
    </citation>
    <scope>NUCLEOTIDE SEQUENCE [LARGE SCALE GENOMIC DNA]</scope>
    <source>
        <strain evidence="2 3">10F1D-1</strain>
    </source>
</reference>